<dbReference type="SMART" id="SM00290">
    <property type="entry name" value="ZnF_UBP"/>
    <property type="match status" value="1"/>
</dbReference>
<dbReference type="GO" id="GO:0005737">
    <property type="term" value="C:cytoplasm"/>
    <property type="evidence" value="ECO:0007669"/>
    <property type="project" value="TreeGrafter"/>
</dbReference>
<dbReference type="InterPro" id="IPR001607">
    <property type="entry name" value="Znf_UBP"/>
</dbReference>
<organism evidence="3">
    <name type="scientific">Timema bartmani</name>
    <dbReference type="NCBI Taxonomy" id="61472"/>
    <lineage>
        <taxon>Eukaryota</taxon>
        <taxon>Metazoa</taxon>
        <taxon>Ecdysozoa</taxon>
        <taxon>Arthropoda</taxon>
        <taxon>Hexapoda</taxon>
        <taxon>Insecta</taxon>
        <taxon>Pterygota</taxon>
        <taxon>Neoptera</taxon>
        <taxon>Polyneoptera</taxon>
        <taxon>Phasmatodea</taxon>
        <taxon>Timematodea</taxon>
        <taxon>Timematoidea</taxon>
        <taxon>Timematidae</taxon>
        <taxon>Timema</taxon>
    </lineage>
</organism>
<dbReference type="SUPFAM" id="SSF57850">
    <property type="entry name" value="RING/U-box"/>
    <property type="match status" value="1"/>
</dbReference>
<dbReference type="Pfam" id="PF02148">
    <property type="entry name" value="zf-UBP"/>
    <property type="match status" value="1"/>
</dbReference>
<accession>A0A7R9F4U1</accession>
<reference evidence="3" key="1">
    <citation type="submission" date="2020-11" db="EMBL/GenBank/DDBJ databases">
        <authorList>
            <person name="Tran Van P."/>
        </authorList>
    </citation>
    <scope>NUCLEOTIDE SEQUENCE</scope>
</reference>
<dbReference type="PROSITE" id="PS50271">
    <property type="entry name" value="ZF_UBP"/>
    <property type="match status" value="1"/>
</dbReference>
<dbReference type="EMBL" id="OD568308">
    <property type="protein sequence ID" value="CAD7446800.1"/>
    <property type="molecule type" value="Genomic_DNA"/>
</dbReference>
<dbReference type="GO" id="GO:0008270">
    <property type="term" value="F:zinc ion binding"/>
    <property type="evidence" value="ECO:0007669"/>
    <property type="project" value="UniProtKB-KW"/>
</dbReference>
<keyword evidence="1" id="KW-0479">Metal-binding</keyword>
<keyword evidence="1" id="KW-0863">Zinc-finger</keyword>
<keyword evidence="1" id="KW-0862">Zinc</keyword>
<name>A0A7R9F4U1_9NEOP</name>
<sequence length="117" mass="13193">MRIFCFVELPVCFTSLNPWLCLHCGNIGCGRYVNGHAKEHCEQSSDHCLCMDCDSLAIYWAPTKMASVWCGVVCGVSMARMWLGLSSVDDMASNQLMWHLCYQQTTHAYGHKITIHS</sequence>
<gene>
    <name evidence="3" type="ORF">TBIB3V08_LOCUS9123</name>
</gene>
<dbReference type="AlphaFoldDB" id="A0A7R9F4U1"/>
<feature type="domain" description="UBP-type" evidence="2">
    <location>
        <begin position="1"/>
        <end position="95"/>
    </location>
</feature>
<protein>
    <recommendedName>
        <fullName evidence="2">UBP-type domain-containing protein</fullName>
    </recommendedName>
</protein>
<dbReference type="PANTHER" id="PTHR24007:SF7">
    <property type="entry name" value="BRCA1-ASSOCIATED PROTEIN"/>
    <property type="match status" value="1"/>
</dbReference>
<dbReference type="InterPro" id="IPR013083">
    <property type="entry name" value="Znf_RING/FYVE/PHD"/>
</dbReference>
<proteinExistence type="predicted"/>
<evidence type="ECO:0000313" key="3">
    <source>
        <dbReference type="EMBL" id="CAD7446800.1"/>
    </source>
</evidence>
<dbReference type="GO" id="GO:0061630">
    <property type="term" value="F:ubiquitin protein ligase activity"/>
    <property type="evidence" value="ECO:0007669"/>
    <property type="project" value="TreeGrafter"/>
</dbReference>
<evidence type="ECO:0000259" key="2">
    <source>
        <dbReference type="PROSITE" id="PS50271"/>
    </source>
</evidence>
<dbReference type="GO" id="GO:0016567">
    <property type="term" value="P:protein ubiquitination"/>
    <property type="evidence" value="ECO:0007669"/>
    <property type="project" value="TreeGrafter"/>
</dbReference>
<dbReference type="Gene3D" id="3.30.40.10">
    <property type="entry name" value="Zinc/RING finger domain, C3HC4 (zinc finger)"/>
    <property type="match status" value="1"/>
</dbReference>
<dbReference type="PANTHER" id="PTHR24007">
    <property type="entry name" value="BRCA1-ASSOCIATED PROTEIN"/>
    <property type="match status" value="1"/>
</dbReference>
<dbReference type="GO" id="GO:0007265">
    <property type="term" value="P:Ras protein signal transduction"/>
    <property type="evidence" value="ECO:0007669"/>
    <property type="project" value="TreeGrafter"/>
</dbReference>
<evidence type="ECO:0000256" key="1">
    <source>
        <dbReference type="PROSITE-ProRule" id="PRU00502"/>
    </source>
</evidence>